<gene>
    <name evidence="1" type="ORF">H8S07_04825</name>
</gene>
<keyword evidence="2" id="KW-1185">Reference proteome</keyword>
<protein>
    <submittedName>
        <fullName evidence="1">Uncharacterized protein</fullName>
    </submittedName>
</protein>
<accession>A0ABR7EVP5</accession>
<evidence type="ECO:0000313" key="1">
    <source>
        <dbReference type="EMBL" id="MBC5664605.1"/>
    </source>
</evidence>
<organism evidence="1 2">
    <name type="scientific">Dorea hominis</name>
    <dbReference type="NCBI Taxonomy" id="2763040"/>
    <lineage>
        <taxon>Bacteria</taxon>
        <taxon>Bacillati</taxon>
        <taxon>Bacillota</taxon>
        <taxon>Clostridia</taxon>
        <taxon>Lachnospirales</taxon>
        <taxon>Lachnospiraceae</taxon>
        <taxon>Dorea</taxon>
    </lineage>
</organism>
<dbReference type="RefSeq" id="WP_186855559.1">
    <property type="nucleotide sequence ID" value="NZ_JACOOY010000005.1"/>
</dbReference>
<comment type="caution">
    <text evidence="1">The sequence shown here is derived from an EMBL/GenBank/DDBJ whole genome shotgun (WGS) entry which is preliminary data.</text>
</comment>
<dbReference type="PROSITE" id="PS51257">
    <property type="entry name" value="PROKAR_LIPOPROTEIN"/>
    <property type="match status" value="1"/>
</dbReference>
<evidence type="ECO:0000313" key="2">
    <source>
        <dbReference type="Proteomes" id="UP000647235"/>
    </source>
</evidence>
<dbReference type="EMBL" id="JACOOY010000005">
    <property type="protein sequence ID" value="MBC5664605.1"/>
    <property type="molecule type" value="Genomic_DNA"/>
</dbReference>
<name>A0ABR7EVP5_9FIRM</name>
<dbReference type="Proteomes" id="UP000647235">
    <property type="component" value="Unassembled WGS sequence"/>
</dbReference>
<reference evidence="1 2" key="1">
    <citation type="submission" date="2020-08" db="EMBL/GenBank/DDBJ databases">
        <title>Genome public.</title>
        <authorList>
            <person name="Liu C."/>
            <person name="Sun Q."/>
        </authorList>
    </citation>
    <scope>NUCLEOTIDE SEQUENCE [LARGE SCALE GENOMIC DNA]</scope>
    <source>
        <strain evidence="1 2">NSJ-36</strain>
    </source>
</reference>
<sequence>MQKRRKGIVAVMVPALLLTGCMRTSMKSPEWKLRESIETSNLQGVKEGRWRVYTIYYGVDPCE</sequence>
<proteinExistence type="predicted"/>